<dbReference type="EMBL" id="CP019323">
    <property type="protein sequence ID" value="APX71639.1"/>
    <property type="molecule type" value="Genomic_DNA"/>
</dbReference>
<dbReference type="AlphaFoldDB" id="A0A1P8Q1H4"/>
<evidence type="ECO:0000256" key="1">
    <source>
        <dbReference type="SAM" id="SignalP"/>
    </source>
</evidence>
<keyword evidence="1" id="KW-0732">Signal</keyword>
<protein>
    <recommendedName>
        <fullName evidence="2">S-layer protein C-terminal domain-containing protein</fullName>
    </recommendedName>
</protein>
<feature type="chain" id="PRO_5012546430" description="S-layer protein C-terminal domain-containing protein" evidence="1">
    <location>
        <begin position="31"/>
        <end position="341"/>
    </location>
</feature>
<reference evidence="4" key="1">
    <citation type="submission" date="2016-12" db="EMBL/GenBank/DDBJ databases">
        <authorList>
            <person name="Jung M.Y."/>
            <person name="Lee S.H."/>
        </authorList>
    </citation>
    <scope>NUCLEOTIDE SEQUENCE [LARGE SCALE GENOMIC DNA]</scope>
    <source>
        <strain evidence="4">WiKim39</strain>
    </source>
</reference>
<dbReference type="Proteomes" id="UP000187499">
    <property type="component" value="Chromosome"/>
</dbReference>
<gene>
    <name evidence="3" type="ORF">BTM29_03285</name>
</gene>
<feature type="domain" description="S-layer protein C-terminal" evidence="2">
    <location>
        <begin position="48"/>
        <end position="87"/>
    </location>
</feature>
<dbReference type="KEGG" id="lalw:BTM29_03285"/>
<keyword evidence="4" id="KW-1185">Reference proteome</keyword>
<feature type="signal peptide" evidence="1">
    <location>
        <begin position="1"/>
        <end position="30"/>
    </location>
</feature>
<accession>A0A1P8Q1H4</accession>
<proteinExistence type="predicted"/>
<dbReference type="RefSeq" id="WP_076614143.1">
    <property type="nucleotide sequence ID" value="NZ_CP019323.1"/>
</dbReference>
<name>A0A1P8Q1H4_9LACO</name>
<dbReference type="Pfam" id="PF03217">
    <property type="entry name" value="SlpA"/>
    <property type="match status" value="3"/>
</dbReference>
<feature type="domain" description="S-layer protein C-terminal" evidence="2">
    <location>
        <begin position="188"/>
        <end position="235"/>
    </location>
</feature>
<dbReference type="OrthoDB" id="2313145at2"/>
<evidence type="ECO:0000259" key="2">
    <source>
        <dbReference type="Pfam" id="PF03217"/>
    </source>
</evidence>
<feature type="domain" description="S-layer protein C-terminal" evidence="2">
    <location>
        <begin position="106"/>
        <end position="157"/>
    </location>
</feature>
<organism evidence="3 4">
    <name type="scientific">Companilactobacillus allii</name>
    <dbReference type="NCBI Taxonomy" id="1847728"/>
    <lineage>
        <taxon>Bacteria</taxon>
        <taxon>Bacillati</taxon>
        <taxon>Bacillota</taxon>
        <taxon>Bacilli</taxon>
        <taxon>Lactobacillales</taxon>
        <taxon>Lactobacillaceae</taxon>
        <taxon>Companilactobacillus</taxon>
    </lineage>
</organism>
<evidence type="ECO:0000313" key="4">
    <source>
        <dbReference type="Proteomes" id="UP000187499"/>
    </source>
</evidence>
<dbReference type="STRING" id="1847728.BTM29_03285"/>
<evidence type="ECO:0000313" key="3">
    <source>
        <dbReference type="EMBL" id="APX71639.1"/>
    </source>
</evidence>
<dbReference type="InterPro" id="IPR024968">
    <property type="entry name" value="SlpA_C_lactobacillus"/>
</dbReference>
<sequence length="341" mass="36511">MKKENILLGTAMAVLLAPAVLSNVSQNVQASSSMVGVVKRNGGALVDGNGSAVNRSLGNFTSWKLGISKTINGSLYYKVATNEWIKADSVVVDNNTDIVKMSGYVGTVLHGGASVVDDNGNYDGNYLGNYTSWKVNAKKTINGAVYYRVATNQWVDAGSMNVGYSGGNTQTTTPATNITKIPGYIGSVLHGGASVVDDNGNYNGNYLGDYTSWKVDAKKTVNGTVYYRVATNQWVSQESMSVGAPAVQKTQYSNSNVASTFSIKSSALRDFYDSSTNTYVHNPYGAGSPYNVSKIVKNINGAYYFQVEPNLWLPASTFDAQSAETLSNAVYEPYFATNVTK</sequence>